<keyword evidence="2" id="KW-1185">Reference proteome</keyword>
<reference evidence="1" key="1">
    <citation type="submission" date="2016-11" db="EMBL/GenBank/DDBJ databases">
        <title>The genome of Nicotiana attenuata.</title>
        <authorList>
            <person name="Xu S."/>
            <person name="Brockmoeller T."/>
            <person name="Gaquerel E."/>
            <person name="Navarro A."/>
            <person name="Kuhl H."/>
            <person name="Gase K."/>
            <person name="Ling Z."/>
            <person name="Zhou W."/>
            <person name="Kreitzer C."/>
            <person name="Stanke M."/>
            <person name="Tang H."/>
            <person name="Lyons E."/>
            <person name="Pandey P."/>
            <person name="Pandey S.P."/>
            <person name="Timmermann B."/>
            <person name="Baldwin I.T."/>
        </authorList>
    </citation>
    <scope>NUCLEOTIDE SEQUENCE [LARGE SCALE GENOMIC DNA]</scope>
    <source>
        <strain evidence="1">UT</strain>
    </source>
</reference>
<gene>
    <name evidence="1" type="ORF">A4A49_51206</name>
</gene>
<comment type="caution">
    <text evidence="1">The sequence shown here is derived from an EMBL/GenBank/DDBJ whole genome shotgun (WGS) entry which is preliminary data.</text>
</comment>
<dbReference type="EMBL" id="MJEQ01037194">
    <property type="protein sequence ID" value="OIS95847.1"/>
    <property type="molecule type" value="Genomic_DNA"/>
</dbReference>
<dbReference type="AlphaFoldDB" id="A0A1J6I5L6"/>
<dbReference type="STRING" id="49451.A0A1J6I5L6"/>
<dbReference type="Proteomes" id="UP000187609">
    <property type="component" value="Unassembled WGS sequence"/>
</dbReference>
<dbReference type="SUPFAM" id="SSF50249">
    <property type="entry name" value="Nucleic acid-binding proteins"/>
    <property type="match status" value="1"/>
</dbReference>
<evidence type="ECO:0008006" key="3">
    <source>
        <dbReference type="Google" id="ProtNLM"/>
    </source>
</evidence>
<sequence length="107" mass="12318">MNIIGSVSLLLWDRKAMFLIGKSENKLKKGLLENAGDVDKSSYPVELNNILERKFIFKVTVKRSNIQMQDEVYNVVSFTNEEHLIKKYTHAPHSDTFPICDRCSQIS</sequence>
<organism evidence="1 2">
    <name type="scientific">Nicotiana attenuata</name>
    <name type="common">Coyote tobacco</name>
    <dbReference type="NCBI Taxonomy" id="49451"/>
    <lineage>
        <taxon>Eukaryota</taxon>
        <taxon>Viridiplantae</taxon>
        <taxon>Streptophyta</taxon>
        <taxon>Embryophyta</taxon>
        <taxon>Tracheophyta</taxon>
        <taxon>Spermatophyta</taxon>
        <taxon>Magnoliopsida</taxon>
        <taxon>eudicotyledons</taxon>
        <taxon>Gunneridae</taxon>
        <taxon>Pentapetalae</taxon>
        <taxon>asterids</taxon>
        <taxon>lamiids</taxon>
        <taxon>Solanales</taxon>
        <taxon>Solanaceae</taxon>
        <taxon>Nicotianoideae</taxon>
        <taxon>Nicotianeae</taxon>
        <taxon>Nicotiana</taxon>
    </lineage>
</organism>
<proteinExistence type="predicted"/>
<dbReference type="Gene3D" id="2.40.50.140">
    <property type="entry name" value="Nucleic acid-binding proteins"/>
    <property type="match status" value="1"/>
</dbReference>
<accession>A0A1J6I5L6</accession>
<evidence type="ECO:0000313" key="1">
    <source>
        <dbReference type="EMBL" id="OIS95847.1"/>
    </source>
</evidence>
<dbReference type="InterPro" id="IPR012340">
    <property type="entry name" value="NA-bd_OB-fold"/>
</dbReference>
<dbReference type="Gramene" id="OIS95847">
    <property type="protein sequence ID" value="OIS95847"/>
    <property type="gene ID" value="A4A49_51206"/>
</dbReference>
<protein>
    <recommendedName>
        <fullName evidence="3">Replication factor A C-terminal domain-containing protein</fullName>
    </recommendedName>
</protein>
<evidence type="ECO:0000313" key="2">
    <source>
        <dbReference type="Proteomes" id="UP000187609"/>
    </source>
</evidence>
<name>A0A1J6I5L6_NICAT</name>